<feature type="transmembrane region" description="Helical" evidence="1">
    <location>
        <begin position="261"/>
        <end position="284"/>
    </location>
</feature>
<gene>
    <name evidence="2" type="ORF">P4T90_01425</name>
</gene>
<dbReference type="InterPro" id="IPR032713">
    <property type="entry name" value="EmrE"/>
</dbReference>
<evidence type="ECO:0000313" key="3">
    <source>
        <dbReference type="Proteomes" id="UP001341444"/>
    </source>
</evidence>
<accession>A0ABU6MAQ0</accession>
<dbReference type="EMBL" id="JARMAB010000002">
    <property type="protein sequence ID" value="MED1201746.1"/>
    <property type="molecule type" value="Genomic_DNA"/>
</dbReference>
<proteinExistence type="predicted"/>
<feature type="transmembrane region" description="Helical" evidence="1">
    <location>
        <begin position="98"/>
        <end position="115"/>
    </location>
</feature>
<evidence type="ECO:0000256" key="1">
    <source>
        <dbReference type="SAM" id="Phobius"/>
    </source>
</evidence>
<name>A0ABU6MAQ0_9BACI</name>
<feature type="transmembrane region" description="Helical" evidence="1">
    <location>
        <begin position="290"/>
        <end position="308"/>
    </location>
</feature>
<feature type="transmembrane region" description="Helical" evidence="1">
    <location>
        <begin position="230"/>
        <end position="249"/>
    </location>
</feature>
<feature type="transmembrane region" description="Helical" evidence="1">
    <location>
        <begin position="37"/>
        <end position="56"/>
    </location>
</feature>
<feature type="transmembrane region" description="Helical" evidence="1">
    <location>
        <begin position="68"/>
        <end position="92"/>
    </location>
</feature>
<feature type="transmembrane region" description="Helical" evidence="1">
    <location>
        <begin position="158"/>
        <end position="177"/>
    </location>
</feature>
<keyword evidence="3" id="KW-1185">Reference proteome</keyword>
<evidence type="ECO:0000313" key="2">
    <source>
        <dbReference type="EMBL" id="MED1201746.1"/>
    </source>
</evidence>
<keyword evidence="1" id="KW-1133">Transmembrane helix</keyword>
<sequence length="322" mass="35845">MRAIGLGLASALFFAFTFILNRSMESSGGSWMWSSSLRYIFMVPFLIIIVASRKNIRQLFVVMREHYLLWFVWSFVGFVLFYAPICFAASYAPGWLTAGTWQFTIIAGSLLAPLFKERLKTAEGTAVRNAGIPLKSLFVSFIILLGIIVMQIDQAQHLPFFQLVLGTFPVLAASFAYPLGNRKMMSICGGRLDTYQRVLGMTLSSLPWWIGLSIAAFFTAGPPTPVQTMQALLVAVSSGVIATVLFFRATEMVRLDMQKLAAVEATQSMEVLFTVIGEVLFLSIPMPSLLSWSGIVLVMIGILIHSYMTHRPQREQKQNISI</sequence>
<keyword evidence="1" id="KW-0472">Membrane</keyword>
<feature type="transmembrane region" description="Helical" evidence="1">
    <location>
        <begin position="198"/>
        <end position="218"/>
    </location>
</feature>
<organism evidence="2 3">
    <name type="scientific">Heyndrickxia acidicola</name>
    <dbReference type="NCBI Taxonomy" id="209389"/>
    <lineage>
        <taxon>Bacteria</taxon>
        <taxon>Bacillati</taxon>
        <taxon>Bacillota</taxon>
        <taxon>Bacilli</taxon>
        <taxon>Bacillales</taxon>
        <taxon>Bacillaceae</taxon>
        <taxon>Heyndrickxia</taxon>
    </lineage>
</organism>
<keyword evidence="1" id="KW-0812">Transmembrane</keyword>
<reference evidence="2 3" key="1">
    <citation type="submission" date="2023-03" db="EMBL/GenBank/DDBJ databases">
        <title>Bacillus Genome Sequencing.</title>
        <authorList>
            <person name="Dunlap C."/>
        </authorList>
    </citation>
    <scope>NUCLEOTIDE SEQUENCE [LARGE SCALE GENOMIC DNA]</scope>
    <source>
        <strain evidence="2 3">B-23453</strain>
    </source>
</reference>
<dbReference type="Proteomes" id="UP001341444">
    <property type="component" value="Unassembled WGS sequence"/>
</dbReference>
<protein>
    <submittedName>
        <fullName evidence="2">Multidrug resistance efflux transporter family protein</fullName>
    </submittedName>
</protein>
<comment type="caution">
    <text evidence="2">The sequence shown here is derived from an EMBL/GenBank/DDBJ whole genome shotgun (WGS) entry which is preliminary data.</text>
</comment>
<dbReference type="RefSeq" id="WP_066263655.1">
    <property type="nucleotide sequence ID" value="NZ_JARMAB010000002.1"/>
</dbReference>
<dbReference type="Pfam" id="PF13536">
    <property type="entry name" value="EmrE"/>
    <property type="match status" value="1"/>
</dbReference>
<feature type="transmembrane region" description="Helical" evidence="1">
    <location>
        <begin position="136"/>
        <end position="152"/>
    </location>
</feature>